<keyword evidence="4" id="KW-1185">Reference proteome</keyword>
<gene>
    <name evidence="3" type="ORF">SLEP1_g47671</name>
</gene>
<name>A0AAV5LTI1_9ROSI</name>
<evidence type="ECO:0000313" key="3">
    <source>
        <dbReference type="EMBL" id="GKV39986.1"/>
    </source>
</evidence>
<reference evidence="3 4" key="1">
    <citation type="journal article" date="2021" name="Commun. Biol.">
        <title>The genome of Shorea leprosula (Dipterocarpaceae) highlights the ecological relevance of drought in aseasonal tropical rainforests.</title>
        <authorList>
            <person name="Ng K.K.S."/>
            <person name="Kobayashi M.J."/>
            <person name="Fawcett J.A."/>
            <person name="Hatakeyama M."/>
            <person name="Paape T."/>
            <person name="Ng C.H."/>
            <person name="Ang C.C."/>
            <person name="Tnah L.H."/>
            <person name="Lee C.T."/>
            <person name="Nishiyama T."/>
            <person name="Sese J."/>
            <person name="O'Brien M.J."/>
            <person name="Copetti D."/>
            <person name="Mohd Noor M.I."/>
            <person name="Ong R.C."/>
            <person name="Putra M."/>
            <person name="Sireger I.Z."/>
            <person name="Indrioko S."/>
            <person name="Kosugi Y."/>
            <person name="Izuno A."/>
            <person name="Isagi Y."/>
            <person name="Lee S.L."/>
            <person name="Shimizu K.K."/>
        </authorList>
    </citation>
    <scope>NUCLEOTIDE SEQUENCE [LARGE SCALE GENOMIC DNA]</scope>
    <source>
        <strain evidence="3">214</strain>
    </source>
</reference>
<evidence type="ECO:0000313" key="4">
    <source>
        <dbReference type="Proteomes" id="UP001054252"/>
    </source>
</evidence>
<comment type="caution">
    <text evidence="3">The sequence shown here is derived from an EMBL/GenBank/DDBJ whole genome shotgun (WGS) entry which is preliminary data.</text>
</comment>
<feature type="region of interest" description="Disordered" evidence="1">
    <location>
        <begin position="64"/>
        <end position="83"/>
    </location>
</feature>
<dbReference type="Proteomes" id="UP001054252">
    <property type="component" value="Unassembled WGS sequence"/>
</dbReference>
<accession>A0AAV5LTI1</accession>
<evidence type="ECO:0000256" key="1">
    <source>
        <dbReference type="SAM" id="MobiDB-lite"/>
    </source>
</evidence>
<feature type="signal peptide" evidence="2">
    <location>
        <begin position="1"/>
        <end position="15"/>
    </location>
</feature>
<dbReference type="AlphaFoldDB" id="A0AAV5LTI1"/>
<feature type="chain" id="PRO_5043899060" evidence="2">
    <location>
        <begin position="16"/>
        <end position="83"/>
    </location>
</feature>
<evidence type="ECO:0000256" key="2">
    <source>
        <dbReference type="SAM" id="SignalP"/>
    </source>
</evidence>
<keyword evidence="2" id="KW-0732">Signal</keyword>
<proteinExistence type="predicted"/>
<protein>
    <submittedName>
        <fullName evidence="3">Uncharacterized protein</fullName>
    </submittedName>
</protein>
<dbReference type="EMBL" id="BPVZ01000138">
    <property type="protein sequence ID" value="GKV39986.1"/>
    <property type="molecule type" value="Genomic_DNA"/>
</dbReference>
<organism evidence="3 4">
    <name type="scientific">Rubroshorea leprosula</name>
    <dbReference type="NCBI Taxonomy" id="152421"/>
    <lineage>
        <taxon>Eukaryota</taxon>
        <taxon>Viridiplantae</taxon>
        <taxon>Streptophyta</taxon>
        <taxon>Embryophyta</taxon>
        <taxon>Tracheophyta</taxon>
        <taxon>Spermatophyta</taxon>
        <taxon>Magnoliopsida</taxon>
        <taxon>eudicotyledons</taxon>
        <taxon>Gunneridae</taxon>
        <taxon>Pentapetalae</taxon>
        <taxon>rosids</taxon>
        <taxon>malvids</taxon>
        <taxon>Malvales</taxon>
        <taxon>Dipterocarpaceae</taxon>
        <taxon>Rubroshorea</taxon>
    </lineage>
</organism>
<sequence length="83" mass="9048">MLLLLLCFDSYSVSAGGLVQRAEGAANSANHRTTRRSDEGIVEVKPMMMKRKLLEDIDFLLDYTPPGANPRHDVPPPGGKGKP</sequence>